<protein>
    <submittedName>
        <fullName evidence="2">Alpha/beta hydrolase</fullName>
    </submittedName>
</protein>
<dbReference type="SUPFAM" id="SSF53474">
    <property type="entry name" value="alpha/beta-Hydrolases"/>
    <property type="match status" value="1"/>
</dbReference>
<keyword evidence="3" id="KW-1185">Reference proteome</keyword>
<evidence type="ECO:0000313" key="2">
    <source>
        <dbReference type="EMBL" id="MCA6063850.1"/>
    </source>
</evidence>
<accession>A0ABS7ZQ92</accession>
<proteinExistence type="predicted"/>
<dbReference type="Pfam" id="PF12146">
    <property type="entry name" value="Hydrolase_4"/>
    <property type="match status" value="1"/>
</dbReference>
<dbReference type="RefSeq" id="WP_225674258.1">
    <property type="nucleotide sequence ID" value="NZ_JAEDAH010000046.1"/>
</dbReference>
<gene>
    <name evidence="2" type="ORF">I9W95_09545</name>
</gene>
<sequence length="315" mass="35819">MNWTRNGVVSELTPMDWTLSQRNEGAQWQAYCEDYGTSFTEEASDGHYAGLMQAAGYQIAVQVWRRKQSKGTALIVHGYYDHCGIYGSLIRFCLQQGWNVVAFDLPGHGLSSGERAAISSFQEYDEVLSQVLQRTEEALPGPVHAFGQSTGGAILINYLLKRKLTTALSPFADVNLMAPLVRPKGWNTGRFVHTFASLFVRRIRRKFNQNSADSDFLRFIAEQDPLQPRHLSVRWVGALKKWISYIEAQPASELVVNIVQGDADQTVDWEYNMKALERMFPARRLHILQGGQHHLVNESPAVRQQMYDQIREWLA</sequence>
<evidence type="ECO:0000313" key="3">
    <source>
        <dbReference type="Proteomes" id="UP000714380"/>
    </source>
</evidence>
<dbReference type="Gene3D" id="3.40.50.1820">
    <property type="entry name" value="alpha/beta hydrolase"/>
    <property type="match status" value="1"/>
</dbReference>
<dbReference type="EMBL" id="JAEDAH010000046">
    <property type="protein sequence ID" value="MCA6063850.1"/>
    <property type="molecule type" value="Genomic_DNA"/>
</dbReference>
<dbReference type="InterPro" id="IPR000073">
    <property type="entry name" value="AB_hydrolase_1"/>
</dbReference>
<feature type="domain" description="Serine aminopeptidase S33" evidence="1">
    <location>
        <begin position="68"/>
        <end position="299"/>
    </location>
</feature>
<evidence type="ECO:0000259" key="1">
    <source>
        <dbReference type="Pfam" id="PF12146"/>
    </source>
</evidence>
<comment type="caution">
    <text evidence="2">The sequence shown here is derived from an EMBL/GenBank/DDBJ whole genome shotgun (WGS) entry which is preliminary data.</text>
</comment>
<dbReference type="InterPro" id="IPR051044">
    <property type="entry name" value="MAG_DAG_Lipase"/>
</dbReference>
<dbReference type="PANTHER" id="PTHR11614">
    <property type="entry name" value="PHOSPHOLIPASE-RELATED"/>
    <property type="match status" value="1"/>
</dbReference>
<dbReference type="InterPro" id="IPR029058">
    <property type="entry name" value="AB_hydrolase_fold"/>
</dbReference>
<name>A0ABS7ZQ92_9GAMM</name>
<dbReference type="PRINTS" id="PR00111">
    <property type="entry name" value="ABHYDROLASE"/>
</dbReference>
<dbReference type="InterPro" id="IPR022742">
    <property type="entry name" value="Hydrolase_4"/>
</dbReference>
<reference evidence="2 3" key="1">
    <citation type="submission" date="2020-12" db="EMBL/GenBank/DDBJ databases">
        <title>Novel Thalassolituus-related marine hydrocarbonoclastic bacteria mediated algae-derived hydrocarbons mineralization in twilight zone of the northern South China Sea.</title>
        <authorList>
            <person name="Dong C."/>
        </authorList>
    </citation>
    <scope>NUCLEOTIDE SEQUENCE [LARGE SCALE GENOMIC DNA]</scope>
    <source>
        <strain evidence="2 3">IMCC1826</strain>
    </source>
</reference>
<keyword evidence="2" id="KW-0378">Hydrolase</keyword>
<dbReference type="Proteomes" id="UP000714380">
    <property type="component" value="Unassembled WGS sequence"/>
</dbReference>
<dbReference type="GO" id="GO:0016787">
    <property type="term" value="F:hydrolase activity"/>
    <property type="evidence" value="ECO:0007669"/>
    <property type="project" value="UniProtKB-KW"/>
</dbReference>
<organism evidence="2 3">
    <name type="scientific">Thalassolituus marinus</name>
    <dbReference type="NCBI Taxonomy" id="671053"/>
    <lineage>
        <taxon>Bacteria</taxon>
        <taxon>Pseudomonadati</taxon>
        <taxon>Pseudomonadota</taxon>
        <taxon>Gammaproteobacteria</taxon>
        <taxon>Oceanospirillales</taxon>
        <taxon>Oceanospirillaceae</taxon>
        <taxon>Thalassolituus</taxon>
    </lineage>
</organism>